<dbReference type="AlphaFoldDB" id="A0A106PTQ3"/>
<evidence type="ECO:0000313" key="3">
    <source>
        <dbReference type="Proteomes" id="UP000060630"/>
    </source>
</evidence>
<dbReference type="InterPro" id="IPR029058">
    <property type="entry name" value="AB_hydrolase_fold"/>
</dbReference>
<dbReference type="InterPro" id="IPR002925">
    <property type="entry name" value="Dienelactn_hydro"/>
</dbReference>
<feature type="domain" description="Dienelactone hydrolase" evidence="1">
    <location>
        <begin position="16"/>
        <end position="197"/>
    </location>
</feature>
<comment type="caution">
    <text evidence="2">The sequence shown here is derived from an EMBL/GenBank/DDBJ whole genome shotgun (WGS) entry which is preliminary data.</text>
</comment>
<accession>A0A106PTQ3</accession>
<name>A0A106PTQ3_9BURK</name>
<dbReference type="Proteomes" id="UP000060630">
    <property type="component" value="Unassembled WGS sequence"/>
</dbReference>
<protein>
    <submittedName>
        <fullName evidence="2">Hydrolase</fullName>
    </submittedName>
</protein>
<keyword evidence="2" id="KW-0378">Hydrolase</keyword>
<dbReference type="GO" id="GO:0016787">
    <property type="term" value="F:hydrolase activity"/>
    <property type="evidence" value="ECO:0007669"/>
    <property type="project" value="UniProtKB-KW"/>
</dbReference>
<reference evidence="2 3" key="1">
    <citation type="submission" date="2015-11" db="EMBL/GenBank/DDBJ databases">
        <title>Expanding the genomic diversity of Burkholderia species for the development of highly accurate diagnostics.</title>
        <authorList>
            <person name="Sahl J."/>
            <person name="Keim P."/>
            <person name="Wagner D."/>
        </authorList>
    </citation>
    <scope>NUCLEOTIDE SEQUENCE [LARGE SCALE GENOMIC DNA]</scope>
    <source>
        <strain evidence="2 3">MSMB2087WGS</strain>
    </source>
</reference>
<dbReference type="Pfam" id="PF01738">
    <property type="entry name" value="DLH"/>
    <property type="match status" value="1"/>
</dbReference>
<dbReference type="EMBL" id="LPHD01000186">
    <property type="protein sequence ID" value="KWA74155.1"/>
    <property type="molecule type" value="Genomic_DNA"/>
</dbReference>
<dbReference type="PANTHER" id="PTHR22946">
    <property type="entry name" value="DIENELACTONE HYDROLASE DOMAIN-CONTAINING PROTEIN-RELATED"/>
    <property type="match status" value="1"/>
</dbReference>
<organism evidence="2 3">
    <name type="scientific">Burkholderia ubonensis</name>
    <dbReference type="NCBI Taxonomy" id="101571"/>
    <lineage>
        <taxon>Bacteria</taxon>
        <taxon>Pseudomonadati</taxon>
        <taxon>Pseudomonadota</taxon>
        <taxon>Betaproteobacteria</taxon>
        <taxon>Burkholderiales</taxon>
        <taxon>Burkholderiaceae</taxon>
        <taxon>Burkholderia</taxon>
        <taxon>Burkholderia cepacia complex</taxon>
    </lineage>
</organism>
<dbReference type="SUPFAM" id="SSF53474">
    <property type="entry name" value="alpha/beta-Hydrolases"/>
    <property type="match status" value="1"/>
</dbReference>
<proteinExistence type="predicted"/>
<dbReference type="Gene3D" id="3.40.50.1820">
    <property type="entry name" value="alpha/beta hydrolase"/>
    <property type="match status" value="1"/>
</dbReference>
<evidence type="ECO:0000313" key="2">
    <source>
        <dbReference type="EMBL" id="KWA74155.1"/>
    </source>
</evidence>
<dbReference type="InterPro" id="IPR050261">
    <property type="entry name" value="FrsA_esterase"/>
</dbReference>
<dbReference type="RefSeq" id="WP_060193356.1">
    <property type="nucleotide sequence ID" value="NZ_LPHD01000186.1"/>
</dbReference>
<gene>
    <name evidence="2" type="ORF">WL29_02975</name>
</gene>
<evidence type="ECO:0000259" key="1">
    <source>
        <dbReference type="Pfam" id="PF01738"/>
    </source>
</evidence>
<sequence>MQAREIAIPIDRTRLDGMLTLPQGARGVVVFAHGSGSSRLSPRNRAVAQTLVKAGLATLLFDLLDRDEEQVDCVTALYRFDVDLLARRLCAAIAWIRALPECRPLPLGLFGASTGAAAALVAAAREPAVGAVVSRGGRPDLAGDALERVAAPTLLIVGARDEQVLRLNRLAAARLTCETVIEIVPGATHLFEEPGALDAVARLAAAWFVRWLGGHAEHQQKGGS</sequence>